<evidence type="ECO:0000313" key="11">
    <source>
        <dbReference type="Proteomes" id="UP001608902"/>
    </source>
</evidence>
<dbReference type="Pfam" id="PF01363">
    <property type="entry name" value="FYVE"/>
    <property type="match status" value="1"/>
</dbReference>
<feature type="compositionally biased region" description="Basic and acidic residues" evidence="8">
    <location>
        <begin position="219"/>
        <end position="231"/>
    </location>
</feature>
<evidence type="ECO:0000256" key="4">
    <source>
        <dbReference type="ARBA" id="ARBA00022723"/>
    </source>
</evidence>
<dbReference type="Proteomes" id="UP001608902">
    <property type="component" value="Unassembled WGS sequence"/>
</dbReference>
<keyword evidence="5 7" id="KW-0863">Zinc-finger</keyword>
<evidence type="ECO:0000313" key="10">
    <source>
        <dbReference type="EMBL" id="MFH4984621.1"/>
    </source>
</evidence>
<keyword evidence="3" id="KW-0597">Phosphoprotein</keyword>
<keyword evidence="11" id="KW-1185">Reference proteome</keyword>
<gene>
    <name evidence="10" type="ORF">AB6A40_011330</name>
</gene>
<dbReference type="InterPro" id="IPR000306">
    <property type="entry name" value="Znf_FYVE"/>
</dbReference>
<dbReference type="InterPro" id="IPR017455">
    <property type="entry name" value="Znf_FYVE-rel"/>
</dbReference>
<dbReference type="EMBL" id="JBGFUD010019368">
    <property type="protein sequence ID" value="MFH4984621.1"/>
    <property type="molecule type" value="Genomic_DNA"/>
</dbReference>
<dbReference type="InterPro" id="IPR013083">
    <property type="entry name" value="Znf_RING/FYVE/PHD"/>
</dbReference>
<dbReference type="AlphaFoldDB" id="A0ABD6EXH9"/>
<organism evidence="10 11">
    <name type="scientific">Gnathostoma spinigerum</name>
    <dbReference type="NCBI Taxonomy" id="75299"/>
    <lineage>
        <taxon>Eukaryota</taxon>
        <taxon>Metazoa</taxon>
        <taxon>Ecdysozoa</taxon>
        <taxon>Nematoda</taxon>
        <taxon>Chromadorea</taxon>
        <taxon>Rhabditida</taxon>
        <taxon>Spirurina</taxon>
        <taxon>Gnathostomatomorpha</taxon>
        <taxon>Gnathostomatoidea</taxon>
        <taxon>Gnathostomatidae</taxon>
        <taxon>Gnathostoma</taxon>
    </lineage>
</organism>
<evidence type="ECO:0000256" key="5">
    <source>
        <dbReference type="ARBA" id="ARBA00022771"/>
    </source>
</evidence>
<evidence type="ECO:0000256" key="2">
    <source>
        <dbReference type="ARBA" id="ARBA00022490"/>
    </source>
</evidence>
<evidence type="ECO:0000256" key="1">
    <source>
        <dbReference type="ARBA" id="ARBA00004496"/>
    </source>
</evidence>
<dbReference type="FunFam" id="3.30.40.10:FF:000028">
    <property type="entry name" value="Putative hepatocyte growth factor-regulated tyrosine kinase substrate"/>
    <property type="match status" value="1"/>
</dbReference>
<evidence type="ECO:0000256" key="3">
    <source>
        <dbReference type="ARBA" id="ARBA00022553"/>
    </source>
</evidence>
<proteinExistence type="predicted"/>
<sequence>MAFKDKPEYKIVIDTHNLMKLGGFEFPTISEADAMFAAESAPDWEEGDECFRCRTAFGILTRKHHCRACGQIFCDKCSGKTSTLPQYGIEKPVRVCDGCYDKLSNVSKTATSTQSSSIKPASQSITKAGDVQKTPEQIAKELKEAEEDELNLALAISQSEAEAKEQERQRKLYQLYNGPDTLVSDTSSVYSPSMNGITPTSNEPNIYKGAASTSGGIAESERSHEASIDPE</sequence>
<accession>A0ABD6EXH9</accession>
<feature type="domain" description="FYVE-type" evidence="9">
    <location>
        <begin position="44"/>
        <end position="104"/>
    </location>
</feature>
<evidence type="ECO:0000256" key="8">
    <source>
        <dbReference type="SAM" id="MobiDB-lite"/>
    </source>
</evidence>
<feature type="compositionally biased region" description="Polar residues" evidence="8">
    <location>
        <begin position="183"/>
        <end position="204"/>
    </location>
</feature>
<dbReference type="SMART" id="SM00064">
    <property type="entry name" value="FYVE"/>
    <property type="match status" value="1"/>
</dbReference>
<dbReference type="InterPro" id="IPR011011">
    <property type="entry name" value="Znf_FYVE_PHD"/>
</dbReference>
<evidence type="ECO:0000259" key="9">
    <source>
        <dbReference type="PROSITE" id="PS50178"/>
    </source>
</evidence>
<comment type="subcellular location">
    <subcellularLocation>
        <location evidence="1">Cytoplasm</location>
    </subcellularLocation>
</comment>
<keyword evidence="4" id="KW-0479">Metal-binding</keyword>
<evidence type="ECO:0000256" key="7">
    <source>
        <dbReference type="PROSITE-ProRule" id="PRU00091"/>
    </source>
</evidence>
<dbReference type="SUPFAM" id="SSF57903">
    <property type="entry name" value="FYVE/PHD zinc finger"/>
    <property type="match status" value="1"/>
</dbReference>
<feature type="non-terminal residue" evidence="10">
    <location>
        <position position="231"/>
    </location>
</feature>
<evidence type="ECO:0000256" key="6">
    <source>
        <dbReference type="ARBA" id="ARBA00022833"/>
    </source>
</evidence>
<reference evidence="10 11" key="1">
    <citation type="submission" date="2024-08" db="EMBL/GenBank/DDBJ databases">
        <title>Gnathostoma spinigerum genome.</title>
        <authorList>
            <person name="Gonzalez-Bertolin B."/>
            <person name="Monzon S."/>
            <person name="Zaballos A."/>
            <person name="Jimenez P."/>
            <person name="Dekumyoy P."/>
            <person name="Varona S."/>
            <person name="Cuesta I."/>
            <person name="Sumanam S."/>
            <person name="Adisakwattana P."/>
            <person name="Gasser R.B."/>
            <person name="Hernandez-Gonzalez A."/>
            <person name="Young N.D."/>
            <person name="Perteguer M.J."/>
        </authorList>
    </citation>
    <scope>NUCLEOTIDE SEQUENCE [LARGE SCALE GENOMIC DNA]</scope>
    <source>
        <strain evidence="10">AL3</strain>
        <tissue evidence="10">Liver</tissue>
    </source>
</reference>
<name>A0ABD6EXH9_9BILA</name>
<dbReference type="GO" id="GO:0008270">
    <property type="term" value="F:zinc ion binding"/>
    <property type="evidence" value="ECO:0007669"/>
    <property type="project" value="UniProtKB-KW"/>
</dbReference>
<protein>
    <recommendedName>
        <fullName evidence="9">FYVE-type domain-containing protein</fullName>
    </recommendedName>
</protein>
<dbReference type="GO" id="GO:0005737">
    <property type="term" value="C:cytoplasm"/>
    <property type="evidence" value="ECO:0007669"/>
    <property type="project" value="UniProtKB-SubCell"/>
</dbReference>
<feature type="compositionally biased region" description="Polar residues" evidence="8">
    <location>
        <begin position="114"/>
        <end position="126"/>
    </location>
</feature>
<feature type="region of interest" description="Disordered" evidence="8">
    <location>
        <begin position="114"/>
        <end position="133"/>
    </location>
</feature>
<dbReference type="Gene3D" id="3.30.40.10">
    <property type="entry name" value="Zinc/RING finger domain, C3HC4 (zinc finger)"/>
    <property type="match status" value="1"/>
</dbReference>
<dbReference type="PROSITE" id="PS50178">
    <property type="entry name" value="ZF_FYVE"/>
    <property type="match status" value="1"/>
</dbReference>
<dbReference type="InterPro" id="IPR017073">
    <property type="entry name" value="HGS/VPS27"/>
</dbReference>
<keyword evidence="6" id="KW-0862">Zinc</keyword>
<keyword evidence="2" id="KW-0963">Cytoplasm</keyword>
<dbReference type="CDD" id="cd15720">
    <property type="entry name" value="FYVE_Hrs"/>
    <property type="match status" value="1"/>
</dbReference>
<feature type="region of interest" description="Disordered" evidence="8">
    <location>
        <begin position="183"/>
        <end position="231"/>
    </location>
</feature>
<dbReference type="PANTHER" id="PTHR46275:SF1">
    <property type="entry name" value="HEPATOCYTE GROWTH FACTOR-REGULATED TYROSINE KINASE SUBSTRATE"/>
    <property type="match status" value="1"/>
</dbReference>
<dbReference type="PANTHER" id="PTHR46275">
    <property type="entry name" value="HEPATOCYTE GROWTH FACTOR-REGULATED TYROSINE KINASE SUBSTRATE"/>
    <property type="match status" value="1"/>
</dbReference>
<comment type="caution">
    <text evidence="10">The sequence shown here is derived from an EMBL/GenBank/DDBJ whole genome shotgun (WGS) entry which is preliminary data.</text>
</comment>